<organism evidence="2 3">
    <name type="scientific">Streptomyces sporangiiformans</name>
    <dbReference type="NCBI Taxonomy" id="2315329"/>
    <lineage>
        <taxon>Bacteria</taxon>
        <taxon>Bacillati</taxon>
        <taxon>Actinomycetota</taxon>
        <taxon>Actinomycetes</taxon>
        <taxon>Kitasatosporales</taxon>
        <taxon>Streptomycetaceae</taxon>
        <taxon>Streptomyces</taxon>
    </lineage>
</organism>
<dbReference type="EMBL" id="VCHX02000346">
    <property type="protein sequence ID" value="TPQ15888.1"/>
    <property type="molecule type" value="Genomic_DNA"/>
</dbReference>
<evidence type="ECO:0000313" key="2">
    <source>
        <dbReference type="EMBL" id="TPQ15888.1"/>
    </source>
</evidence>
<comment type="caution">
    <text evidence="2">The sequence shown here is derived from an EMBL/GenBank/DDBJ whole genome shotgun (WGS) entry which is preliminary data.</text>
</comment>
<dbReference type="Proteomes" id="UP000317378">
    <property type="component" value="Unassembled WGS sequence"/>
</dbReference>
<feature type="transmembrane region" description="Helical" evidence="1">
    <location>
        <begin position="62"/>
        <end position="80"/>
    </location>
</feature>
<proteinExistence type="predicted"/>
<feature type="transmembrane region" description="Helical" evidence="1">
    <location>
        <begin position="37"/>
        <end position="56"/>
    </location>
</feature>
<keyword evidence="3" id="KW-1185">Reference proteome</keyword>
<gene>
    <name evidence="2" type="ORF">FGD71_044665</name>
</gene>
<evidence type="ECO:0000313" key="3">
    <source>
        <dbReference type="Proteomes" id="UP000317378"/>
    </source>
</evidence>
<keyword evidence="1" id="KW-0812">Transmembrane</keyword>
<keyword evidence="1" id="KW-0472">Membrane</keyword>
<accession>A0A505D579</accession>
<dbReference type="AlphaFoldDB" id="A0A505D579"/>
<reference evidence="2 3" key="1">
    <citation type="submission" date="2019-06" db="EMBL/GenBank/DDBJ databases">
        <title>Streptomyces sporangiiformans sp. nov., a novel actinomycete isolated from soil in Mount Song.</title>
        <authorList>
            <person name="Han L."/>
        </authorList>
    </citation>
    <scope>NUCLEOTIDE SEQUENCE [LARGE SCALE GENOMIC DNA]</scope>
    <source>
        <strain evidence="2 3">NEAU-SSA 1</strain>
    </source>
</reference>
<protein>
    <submittedName>
        <fullName evidence="2">YcxB family protein</fullName>
    </submittedName>
</protein>
<dbReference type="OrthoDB" id="4327547at2"/>
<name>A0A505D579_9ACTN</name>
<keyword evidence="1" id="KW-1133">Transmembrane helix</keyword>
<sequence>MRRGVQEQAEAVEPAYRPTRADILAGIRVRERLRRLVLLRWAFVALFAALAVQSVVLSGWTSSVPVAVLCAIMIWSIPHLQAHHVLRTVGWQGEYRTTVSGAGVAAETEHTQLLQRWSLFRGYRETPEHLVLLSRDPNILVLEVLPKRGAAGPVDVDRLWAILDGHLTRV</sequence>
<evidence type="ECO:0000256" key="1">
    <source>
        <dbReference type="SAM" id="Phobius"/>
    </source>
</evidence>